<proteinExistence type="inferred from homology"/>
<evidence type="ECO:0000256" key="7">
    <source>
        <dbReference type="RuleBase" id="RU362106"/>
    </source>
</evidence>
<comment type="subcellular location">
    <subcellularLocation>
        <location evidence="1">Mitochondrion</location>
    </subcellularLocation>
</comment>
<dbReference type="Gene3D" id="1.10.8.100">
    <property type="entry name" value="Ribosomal RNA adenine dimethylase-like, domain 2"/>
    <property type="match status" value="1"/>
</dbReference>
<dbReference type="SUPFAM" id="SSF53335">
    <property type="entry name" value="S-adenosyl-L-methionine-dependent methyltransferases"/>
    <property type="match status" value="1"/>
</dbReference>
<evidence type="ECO:0000313" key="8">
    <source>
        <dbReference type="EMBL" id="CAE6418200.1"/>
    </source>
</evidence>
<dbReference type="EC" id="2.1.1.-" evidence="7"/>
<dbReference type="Proteomes" id="UP000663853">
    <property type="component" value="Unassembled WGS sequence"/>
</dbReference>
<dbReference type="PANTHER" id="PTHR11727:SF17">
    <property type="entry name" value="DIMETHYLADENOSINE TRANSFERASE 1, MITOCHONDRIAL"/>
    <property type="match status" value="1"/>
</dbReference>
<gene>
    <name evidence="8" type="ORF">RDB_LOCUS9001</name>
</gene>
<dbReference type="GO" id="GO:0005759">
    <property type="term" value="C:mitochondrial matrix"/>
    <property type="evidence" value="ECO:0007669"/>
    <property type="project" value="TreeGrafter"/>
</dbReference>
<dbReference type="InterPro" id="IPR023165">
    <property type="entry name" value="rRNA_Ade_diMease-like_C"/>
</dbReference>
<dbReference type="PANTHER" id="PTHR11727">
    <property type="entry name" value="DIMETHYLADENOSINE TRANSFERASE"/>
    <property type="match status" value="1"/>
</dbReference>
<evidence type="ECO:0000256" key="5">
    <source>
        <dbReference type="ARBA" id="ARBA00022884"/>
    </source>
</evidence>
<evidence type="ECO:0000313" key="9">
    <source>
        <dbReference type="Proteomes" id="UP000663853"/>
    </source>
</evidence>
<name>A0A8H2X9W9_9AGAM</name>
<comment type="similarity">
    <text evidence="7">Belongs to the class I-like SAM-binding methyltransferase superfamily. rRNA adenine N(6)-methyltransferase family.</text>
</comment>
<dbReference type="InterPro" id="IPR029063">
    <property type="entry name" value="SAM-dependent_MTases_sf"/>
</dbReference>
<keyword evidence="3 7" id="KW-0808">Transferase</keyword>
<organism evidence="8 9">
    <name type="scientific">Rhizoctonia solani</name>
    <dbReference type="NCBI Taxonomy" id="456999"/>
    <lineage>
        <taxon>Eukaryota</taxon>
        <taxon>Fungi</taxon>
        <taxon>Dikarya</taxon>
        <taxon>Basidiomycota</taxon>
        <taxon>Agaricomycotina</taxon>
        <taxon>Agaricomycetes</taxon>
        <taxon>Cantharellales</taxon>
        <taxon>Ceratobasidiaceae</taxon>
        <taxon>Rhizoctonia</taxon>
    </lineage>
</organism>
<protein>
    <recommendedName>
        <fullName evidence="7">rRNA adenine N(6)-methyltransferase</fullName>
        <ecNumber evidence="7">2.1.1.-</ecNumber>
    </recommendedName>
</protein>
<dbReference type="Gene3D" id="3.40.50.150">
    <property type="entry name" value="Vaccinia Virus protein VP39"/>
    <property type="match status" value="1"/>
</dbReference>
<dbReference type="AlphaFoldDB" id="A0A8H2X9W9"/>
<sequence>MLVTRRDPTLRRLHINSNARYSEVLRYISLHSPRKFSHEQNQLPKLGLARSLHTSSPRLGIPSVSTNGQVKNQQYIAAVELINSKLAANYPDGRAVYNPKKKTPSPCPALPSPELMGSRFHIPATKGRCSLVEPEVARAFVKGALGLDGAPKGSKKRKEGRVIIEAFPGPGGVTRALLELPRSEIKRVIVLEEELKYLPALKELEYYDDRVHVIAQSGFIWETYDVIKELGLLDDVKVEDWRIAPHSTLSFIGHLPLGPVGEQLIAQLLRAIPERSWLFKYGRMRMSWLLAQRMLGRITCPPLRAARCKLTLVAEATASLTPAVPEEALADYDKCFWPKSELLVGGKKKTPLPRRIGQPFVAVNIDPQAEGSILSRDEANQLQAQQAVAGATDGAQGLISDATPSDPFTDTRASKARAVTPEEVQPGVRVTLDKWDYVLRQLFILKSTPLEKAIQNLGPGASILLSKLTGPDVPESRKVDIKAPINALCLYDFARIVEEFHKWPFAPNILFIADQVEEERS</sequence>
<dbReference type="Pfam" id="PF00398">
    <property type="entry name" value="RrnaAD"/>
    <property type="match status" value="1"/>
</dbReference>
<comment type="function">
    <text evidence="6">Mitochondrial transcription factor that confers selective promoter recognition on the core subunit of the yeast mitochondrial RNA polymerase. Interacts with DNA in a non-specific manner.</text>
</comment>
<dbReference type="GO" id="GO:0006391">
    <property type="term" value="P:transcription initiation at mitochondrial promoter"/>
    <property type="evidence" value="ECO:0007669"/>
    <property type="project" value="TreeGrafter"/>
</dbReference>
<keyword evidence="2 7" id="KW-0489">Methyltransferase</keyword>
<evidence type="ECO:0000256" key="6">
    <source>
        <dbReference type="ARBA" id="ARBA00024915"/>
    </source>
</evidence>
<comment type="caution">
    <text evidence="8">The sequence shown here is derived from an EMBL/GenBank/DDBJ whole genome shotgun (WGS) entry which is preliminary data.</text>
</comment>
<keyword evidence="4 7" id="KW-0949">S-adenosyl-L-methionine</keyword>
<keyword evidence="5" id="KW-0694">RNA-binding</keyword>
<evidence type="ECO:0000256" key="2">
    <source>
        <dbReference type="ARBA" id="ARBA00022603"/>
    </source>
</evidence>
<dbReference type="GO" id="GO:0034246">
    <property type="term" value="F:mitochondrial transcription factor activity"/>
    <property type="evidence" value="ECO:0007669"/>
    <property type="project" value="TreeGrafter"/>
</dbReference>
<dbReference type="InterPro" id="IPR001737">
    <property type="entry name" value="KsgA/Erm"/>
</dbReference>
<evidence type="ECO:0000256" key="1">
    <source>
        <dbReference type="ARBA" id="ARBA00004173"/>
    </source>
</evidence>
<accession>A0A8H2X9W9</accession>
<keyword evidence="7" id="KW-0698">rRNA processing</keyword>
<reference evidence="8" key="1">
    <citation type="submission" date="2021-01" db="EMBL/GenBank/DDBJ databases">
        <authorList>
            <person name="Kaushik A."/>
        </authorList>
    </citation>
    <scope>NUCLEOTIDE SEQUENCE</scope>
    <source>
        <strain evidence="8">AG6-10EEA</strain>
    </source>
</reference>
<evidence type="ECO:0000256" key="3">
    <source>
        <dbReference type="ARBA" id="ARBA00022679"/>
    </source>
</evidence>
<dbReference type="EMBL" id="CAJMXA010000138">
    <property type="protein sequence ID" value="CAE6418200.1"/>
    <property type="molecule type" value="Genomic_DNA"/>
</dbReference>
<evidence type="ECO:0000256" key="4">
    <source>
        <dbReference type="ARBA" id="ARBA00022691"/>
    </source>
</evidence>
<dbReference type="GO" id="GO:0003723">
    <property type="term" value="F:RNA binding"/>
    <property type="evidence" value="ECO:0007669"/>
    <property type="project" value="UniProtKB-KW"/>
</dbReference>
<dbReference type="GO" id="GO:0000179">
    <property type="term" value="F:rRNA (adenine-N6,N6-)-dimethyltransferase activity"/>
    <property type="evidence" value="ECO:0007669"/>
    <property type="project" value="TreeGrafter"/>
</dbReference>